<dbReference type="SUPFAM" id="SSF56059">
    <property type="entry name" value="Glutathione synthetase ATP-binding domain-like"/>
    <property type="match status" value="1"/>
</dbReference>
<evidence type="ECO:0008006" key="3">
    <source>
        <dbReference type="Google" id="ProtNLM"/>
    </source>
</evidence>
<proteinExistence type="predicted"/>
<keyword evidence="2" id="KW-1185">Reference proteome</keyword>
<organism evidence="1 2">
    <name type="scientific">Aspergillus coremiiformis</name>
    <dbReference type="NCBI Taxonomy" id="138285"/>
    <lineage>
        <taxon>Eukaryota</taxon>
        <taxon>Fungi</taxon>
        <taxon>Dikarya</taxon>
        <taxon>Ascomycota</taxon>
        <taxon>Pezizomycotina</taxon>
        <taxon>Eurotiomycetes</taxon>
        <taxon>Eurotiomycetidae</taxon>
        <taxon>Eurotiales</taxon>
        <taxon>Aspergillaceae</taxon>
        <taxon>Aspergillus</taxon>
        <taxon>Aspergillus subgen. Circumdati</taxon>
    </lineage>
</organism>
<sequence>MKFPTAGSLQQVHLGIAPNGYEPVTAYQGDQSIYSEEHGKVQASLLRFCPAHLWYKGSNETSCPRPILVTNQHLEQLERLHRALTLAVTDIVNRWWIDGDARFPERMPLPKEEEDLLQWLESQRSSDTVPYRDVLGSWRPDFLVEEKPADASGPSMEIFRLTEINARFCFNGSMHQAYGQEALTNLGMGRHGIRHATDSSAIINALLSLFQHDRPLHLLKGEEPGIDIHMFIDFVSRHLGKKVRRITPADLRLVSDPQSKGGYKLCCVVKNHPHTAAHDTSPLLVTAGGEIVEEIYQVGLELHQQELFALPVEILQQVGLRCFNDMRTILLVHDKRMLGIIQQEIPSLVAREVLTPAEGLVLRNGMADTIIPGSMELNQLIQLSTDHPERRAEYLLKPIRGGKGAGIVFGDEIESLEWLAILERLRKSHLGSGAPTYVIQRRIWPKLYPVILKSSGEQGRYPLIGTYHAVHGRLLGLGIWRSSPDRICAVSHGGAWMCSVVRESFDD</sequence>
<evidence type="ECO:0000313" key="2">
    <source>
        <dbReference type="Proteomes" id="UP000327118"/>
    </source>
</evidence>
<accession>A0A5N6YUW8</accession>
<dbReference type="Proteomes" id="UP000327118">
    <property type="component" value="Unassembled WGS sequence"/>
</dbReference>
<evidence type="ECO:0000313" key="1">
    <source>
        <dbReference type="EMBL" id="KAE8349285.1"/>
    </source>
</evidence>
<name>A0A5N6YUW8_9EURO</name>
<protein>
    <recommendedName>
        <fullName evidence="3">ATP-grasp domain-containing protein</fullName>
    </recommendedName>
</protein>
<dbReference type="OrthoDB" id="2117718at2759"/>
<dbReference type="AlphaFoldDB" id="A0A5N6YUW8"/>
<dbReference type="EMBL" id="ML739324">
    <property type="protein sequence ID" value="KAE8349285.1"/>
    <property type="molecule type" value="Genomic_DNA"/>
</dbReference>
<gene>
    <name evidence="1" type="ORF">BDV28DRAFT_163716</name>
</gene>
<reference evidence="2" key="1">
    <citation type="submission" date="2019-04" db="EMBL/GenBank/DDBJ databases">
        <title>Friends and foes A comparative genomics studyof 23 Aspergillus species from section Flavi.</title>
        <authorList>
            <consortium name="DOE Joint Genome Institute"/>
            <person name="Kjaerbolling I."/>
            <person name="Vesth T."/>
            <person name="Frisvad J.C."/>
            <person name="Nybo J.L."/>
            <person name="Theobald S."/>
            <person name="Kildgaard S."/>
            <person name="Isbrandt T."/>
            <person name="Kuo A."/>
            <person name="Sato A."/>
            <person name="Lyhne E.K."/>
            <person name="Kogle M.E."/>
            <person name="Wiebenga A."/>
            <person name="Kun R.S."/>
            <person name="Lubbers R.J."/>
            <person name="Makela M.R."/>
            <person name="Barry K."/>
            <person name="Chovatia M."/>
            <person name="Clum A."/>
            <person name="Daum C."/>
            <person name="Haridas S."/>
            <person name="He G."/>
            <person name="LaButti K."/>
            <person name="Lipzen A."/>
            <person name="Mondo S."/>
            <person name="Riley R."/>
            <person name="Salamov A."/>
            <person name="Simmons B.A."/>
            <person name="Magnuson J.K."/>
            <person name="Henrissat B."/>
            <person name="Mortensen U.H."/>
            <person name="Larsen T.O."/>
            <person name="Devries R.P."/>
            <person name="Grigoriev I.V."/>
            <person name="Machida M."/>
            <person name="Baker S.E."/>
            <person name="Andersen M.R."/>
        </authorList>
    </citation>
    <scope>NUCLEOTIDE SEQUENCE [LARGE SCALE GENOMIC DNA]</scope>
    <source>
        <strain evidence="2">CBS 553.77</strain>
    </source>
</reference>